<keyword evidence="4" id="KW-0804">Transcription</keyword>
<feature type="region of interest" description="Disordered" evidence="6">
    <location>
        <begin position="293"/>
        <end position="321"/>
    </location>
</feature>
<dbReference type="EMBL" id="PJQM01004185">
    <property type="protein sequence ID" value="RCH85387.1"/>
    <property type="molecule type" value="Genomic_DNA"/>
</dbReference>
<evidence type="ECO:0000256" key="3">
    <source>
        <dbReference type="ARBA" id="ARBA00023015"/>
    </source>
</evidence>
<evidence type="ECO:0000256" key="5">
    <source>
        <dbReference type="ARBA" id="ARBA00023242"/>
    </source>
</evidence>
<comment type="similarity">
    <text evidence="2">Belongs to the NGG1 family.</text>
</comment>
<dbReference type="Proteomes" id="UP000253551">
    <property type="component" value="Unassembled WGS sequence"/>
</dbReference>
<dbReference type="OrthoDB" id="1232at2759"/>
<feature type="region of interest" description="Disordered" evidence="6">
    <location>
        <begin position="105"/>
        <end position="153"/>
    </location>
</feature>
<dbReference type="GO" id="GO:0005634">
    <property type="term" value="C:nucleus"/>
    <property type="evidence" value="ECO:0007669"/>
    <property type="project" value="UniProtKB-SubCell"/>
</dbReference>
<dbReference type="PANTHER" id="PTHR13556">
    <property type="entry name" value="TRANSCRIPTIONAL ADAPTER 3-RELATED"/>
    <property type="match status" value="1"/>
</dbReference>
<accession>A0A367J610</accession>
<evidence type="ECO:0000256" key="1">
    <source>
        <dbReference type="ARBA" id="ARBA00004123"/>
    </source>
</evidence>
<dbReference type="AlphaFoldDB" id="A0A367J610"/>
<feature type="compositionally biased region" description="Basic and acidic residues" evidence="6">
    <location>
        <begin position="114"/>
        <end position="145"/>
    </location>
</feature>
<dbReference type="GO" id="GO:0000124">
    <property type="term" value="C:SAGA complex"/>
    <property type="evidence" value="ECO:0007669"/>
    <property type="project" value="TreeGrafter"/>
</dbReference>
<evidence type="ECO:0000256" key="2">
    <source>
        <dbReference type="ARBA" id="ARBA00005330"/>
    </source>
</evidence>
<evidence type="ECO:0000313" key="7">
    <source>
        <dbReference type="EMBL" id="RCH85387.1"/>
    </source>
</evidence>
<keyword evidence="3" id="KW-0805">Transcription regulation</keyword>
<dbReference type="InterPro" id="IPR019340">
    <property type="entry name" value="Histone_AcTrfase_su3"/>
</dbReference>
<comment type="subcellular location">
    <subcellularLocation>
        <location evidence="1">Nucleus</location>
    </subcellularLocation>
</comment>
<evidence type="ECO:0000256" key="6">
    <source>
        <dbReference type="SAM" id="MobiDB-lite"/>
    </source>
</evidence>
<dbReference type="STRING" id="4846.A0A367J610"/>
<name>A0A367J610_RHIST</name>
<protein>
    <submittedName>
        <fullName evidence="7">Transcriptional regulator</fullName>
    </submittedName>
</protein>
<keyword evidence="5" id="KW-0539">Nucleus</keyword>
<evidence type="ECO:0000313" key="8">
    <source>
        <dbReference type="Proteomes" id="UP000253551"/>
    </source>
</evidence>
<dbReference type="Pfam" id="PF10198">
    <property type="entry name" value="Ada3"/>
    <property type="match status" value="1"/>
</dbReference>
<evidence type="ECO:0000256" key="4">
    <source>
        <dbReference type="ARBA" id="ARBA00023163"/>
    </source>
</evidence>
<gene>
    <name evidence="7" type="primary">NGG1_2</name>
    <name evidence="7" type="ORF">CU098_006396</name>
</gene>
<organism evidence="7 8">
    <name type="scientific">Rhizopus stolonifer</name>
    <name type="common">Rhizopus nigricans</name>
    <dbReference type="NCBI Taxonomy" id="4846"/>
    <lineage>
        <taxon>Eukaryota</taxon>
        <taxon>Fungi</taxon>
        <taxon>Fungi incertae sedis</taxon>
        <taxon>Mucoromycota</taxon>
        <taxon>Mucoromycotina</taxon>
        <taxon>Mucoromycetes</taxon>
        <taxon>Mucorales</taxon>
        <taxon>Mucorineae</taxon>
        <taxon>Rhizopodaceae</taxon>
        <taxon>Rhizopus</taxon>
    </lineage>
</organism>
<reference evidence="7 8" key="1">
    <citation type="journal article" date="2018" name="G3 (Bethesda)">
        <title>Phylogenetic and Phylogenomic Definition of Rhizopus Species.</title>
        <authorList>
            <person name="Gryganskyi A.P."/>
            <person name="Golan J."/>
            <person name="Dolatabadi S."/>
            <person name="Mondo S."/>
            <person name="Robb S."/>
            <person name="Idnurm A."/>
            <person name="Muszewska A."/>
            <person name="Steczkiewicz K."/>
            <person name="Masonjones S."/>
            <person name="Liao H.L."/>
            <person name="Gajdeczka M.T."/>
            <person name="Anike F."/>
            <person name="Vuek A."/>
            <person name="Anishchenko I.M."/>
            <person name="Voigt K."/>
            <person name="de Hoog G.S."/>
            <person name="Smith M.E."/>
            <person name="Heitman J."/>
            <person name="Vilgalys R."/>
            <person name="Stajich J.E."/>
        </authorList>
    </citation>
    <scope>NUCLEOTIDE SEQUENCE [LARGE SCALE GENOMIC DNA]</scope>
    <source>
        <strain evidence="7 8">LSU 92-RS-03</strain>
    </source>
</reference>
<dbReference type="GO" id="GO:0003713">
    <property type="term" value="F:transcription coactivator activity"/>
    <property type="evidence" value="ECO:0007669"/>
    <property type="project" value="TreeGrafter"/>
</dbReference>
<feature type="compositionally biased region" description="Acidic residues" evidence="6">
    <location>
        <begin position="294"/>
        <end position="313"/>
    </location>
</feature>
<dbReference type="GO" id="GO:0006357">
    <property type="term" value="P:regulation of transcription by RNA polymerase II"/>
    <property type="evidence" value="ECO:0007669"/>
    <property type="project" value="TreeGrafter"/>
</dbReference>
<dbReference type="PANTHER" id="PTHR13556:SF2">
    <property type="entry name" value="TRANSCRIPTIONAL ADAPTER 3"/>
    <property type="match status" value="1"/>
</dbReference>
<comment type="caution">
    <text evidence="7">The sequence shown here is derived from an EMBL/GenBank/DDBJ whole genome shotgun (WGS) entry which is preliminary data.</text>
</comment>
<proteinExistence type="inferred from homology"/>
<keyword evidence="8" id="KW-1185">Reference proteome</keyword>
<sequence>MNTEITRKYELPKTVCSSTSAIVDQYKHNHQENMPEASDLINIKNDLESLLSLSEKRTKDLRRGLSMIDTREDTITGKHVIRIKQELDETDTLPRNELSRQAALEHIKKKRRRDSTDDTHPSSELPHHIVKLKKLEDMPPLHARSETPPPSHDIKKAKKFIARPQPSVEPEEVDFVRVKPKDQVQITTFWSTLEPYFRHLTEEDRHFLLEKSDQGKPFLIPPLGQHYLEKWTEEDQMLMQHVDLLQPQHQPQHQKLKYLASEQSLTDQHLSQDDIGCGSLTERLISSLVLEGLVDPEEREQEEEDQEEQEEQEEYKKYNPKSILVSEPPDEIVGFEERLKRELQYAGLFNDEDADWNAREDDEICAELRALGRELKEQVDTNEYRKKKLLDVVECQLQYEQYRQVLDTLDSQVEQGYIKRFRPQKSKKRKANGPKATLSENTLYAMEKRKTWTEALGDIFKDKNMTQPQESIYDYSSS</sequence>